<keyword evidence="3" id="KW-1185">Reference proteome</keyword>
<dbReference type="AlphaFoldDB" id="A0AAN7Z3N5"/>
<feature type="region of interest" description="Disordered" evidence="1">
    <location>
        <begin position="116"/>
        <end position="225"/>
    </location>
</feature>
<feature type="region of interest" description="Disordered" evidence="1">
    <location>
        <begin position="1"/>
        <end position="32"/>
    </location>
</feature>
<dbReference type="Proteomes" id="UP001305414">
    <property type="component" value="Unassembled WGS sequence"/>
</dbReference>
<evidence type="ECO:0000313" key="3">
    <source>
        <dbReference type="Proteomes" id="UP001305414"/>
    </source>
</evidence>
<name>A0AAN7Z3N5_9PEZI</name>
<gene>
    <name evidence="2" type="ORF">RRF57_004247</name>
</gene>
<accession>A0AAN7Z3N5</accession>
<evidence type="ECO:0000313" key="2">
    <source>
        <dbReference type="EMBL" id="KAK5628532.1"/>
    </source>
</evidence>
<feature type="region of interest" description="Disordered" evidence="1">
    <location>
        <begin position="46"/>
        <end position="94"/>
    </location>
</feature>
<proteinExistence type="predicted"/>
<dbReference type="EMBL" id="JAWHQM010000008">
    <property type="protein sequence ID" value="KAK5628532.1"/>
    <property type="molecule type" value="Genomic_DNA"/>
</dbReference>
<comment type="caution">
    <text evidence="2">The sequence shown here is derived from an EMBL/GenBank/DDBJ whole genome shotgun (WGS) entry which is preliminary data.</text>
</comment>
<feature type="compositionally biased region" description="Basic and acidic residues" evidence="1">
    <location>
        <begin position="116"/>
        <end position="162"/>
    </location>
</feature>
<sequence length="225" mass="26987">MLRIREIREYKGKPRSISSSTTYVGKKDDDAAYSLDYVTVPSQYARYTHDGSTSRQHHRSPGKQPYPTRRKYSDEERFESEKPSVDTEDQLLKRGVDMQTVSKWKWETQDRARREIQDKWDRDHQEGEKYRDARERQQTAEERQWDRDAVQVYRDRHSEPGKSRRAVHRSVTVNERDGRGRSSHHGYSETAHHHHHYGTQLSRKPTGYYFEEEDDYDHDAHRRGH</sequence>
<organism evidence="2 3">
    <name type="scientific">Xylaria bambusicola</name>
    <dbReference type="NCBI Taxonomy" id="326684"/>
    <lineage>
        <taxon>Eukaryota</taxon>
        <taxon>Fungi</taxon>
        <taxon>Dikarya</taxon>
        <taxon>Ascomycota</taxon>
        <taxon>Pezizomycotina</taxon>
        <taxon>Sordariomycetes</taxon>
        <taxon>Xylariomycetidae</taxon>
        <taxon>Xylariales</taxon>
        <taxon>Xylariaceae</taxon>
        <taxon>Xylaria</taxon>
    </lineage>
</organism>
<feature type="compositionally biased region" description="Basic and acidic residues" evidence="1">
    <location>
        <begin position="174"/>
        <end position="191"/>
    </location>
</feature>
<feature type="compositionally biased region" description="Basic and acidic residues" evidence="1">
    <location>
        <begin position="71"/>
        <end position="94"/>
    </location>
</feature>
<reference evidence="2 3" key="1">
    <citation type="submission" date="2023-10" db="EMBL/GenBank/DDBJ databases">
        <title>Draft genome sequence of Xylaria bambusicola isolate GMP-LS, the root and basal stem rot pathogen of sugarcane in Indonesia.</title>
        <authorList>
            <person name="Selvaraj P."/>
            <person name="Muralishankar V."/>
            <person name="Muruganantham S."/>
            <person name="Sp S."/>
            <person name="Haryani S."/>
            <person name="Lau K.J.X."/>
            <person name="Naqvi N.I."/>
        </authorList>
    </citation>
    <scope>NUCLEOTIDE SEQUENCE [LARGE SCALE GENOMIC DNA]</scope>
    <source>
        <strain evidence="2">GMP-LS</strain>
    </source>
</reference>
<feature type="compositionally biased region" description="Basic and acidic residues" evidence="1">
    <location>
        <begin position="1"/>
        <end position="12"/>
    </location>
</feature>
<protein>
    <submittedName>
        <fullName evidence="2">Uncharacterized protein</fullName>
    </submittedName>
</protein>
<evidence type="ECO:0000256" key="1">
    <source>
        <dbReference type="SAM" id="MobiDB-lite"/>
    </source>
</evidence>